<evidence type="ECO:0000313" key="4">
    <source>
        <dbReference type="EMBL" id="EMD46923.1"/>
    </source>
</evidence>
<dbReference type="Pfam" id="PF00620">
    <property type="entry name" value="RhoGAP"/>
    <property type="match status" value="1"/>
</dbReference>
<dbReference type="AlphaFoldDB" id="M2RBL7"/>
<dbReference type="Proteomes" id="UP000011755">
    <property type="component" value="Unassembled WGS sequence"/>
</dbReference>
<feature type="compositionally biased region" description="Polar residues" evidence="2">
    <location>
        <begin position="293"/>
        <end position="308"/>
    </location>
</feature>
<dbReference type="VEuPathDB" id="AmoebaDB:EHI5A_004930"/>
<evidence type="ECO:0000256" key="1">
    <source>
        <dbReference type="ARBA" id="ARBA00022468"/>
    </source>
</evidence>
<dbReference type="GO" id="GO:0005737">
    <property type="term" value="C:cytoplasm"/>
    <property type="evidence" value="ECO:0007669"/>
    <property type="project" value="TreeGrafter"/>
</dbReference>
<dbReference type="PROSITE" id="PS50238">
    <property type="entry name" value="RHOGAP"/>
    <property type="match status" value="1"/>
</dbReference>
<accession>M2RBL7</accession>
<dbReference type="FunFam" id="1.10.555.10:FF:000078">
    <property type="entry name" value="RhoGAP domain containing protein"/>
    <property type="match status" value="1"/>
</dbReference>
<dbReference type="Gene3D" id="1.10.555.10">
    <property type="entry name" value="Rho GTPase activation protein"/>
    <property type="match status" value="1"/>
</dbReference>
<dbReference type="SMART" id="SM00324">
    <property type="entry name" value="RhoGAP"/>
    <property type="match status" value="1"/>
</dbReference>
<keyword evidence="1" id="KW-0343">GTPase activation</keyword>
<dbReference type="InterPro" id="IPR008936">
    <property type="entry name" value="Rho_GTPase_activation_prot"/>
</dbReference>
<dbReference type="InterPro" id="IPR000198">
    <property type="entry name" value="RhoGAP_dom"/>
</dbReference>
<feature type="domain" description="Rho-GAP" evidence="3">
    <location>
        <begin position="13"/>
        <end position="206"/>
    </location>
</feature>
<gene>
    <name evidence="4" type="ORF">EHI5A_004930</name>
</gene>
<reference evidence="4 5" key="1">
    <citation type="submission" date="2013-02" db="EMBL/GenBank/DDBJ databases">
        <authorList>
            <person name="Hannick L."/>
            <person name="Zafar N."/>
            <person name="Lorenzi H."/>
            <person name="Ali I.A."/>
            <person name="Petri W.P."/>
            <person name="Caler E."/>
        </authorList>
    </citation>
    <scope>NUCLEOTIDE SEQUENCE [LARGE SCALE GENOMIC DNA]</scope>
    <source>
        <strain evidence="4 5">KU27</strain>
    </source>
</reference>
<protein>
    <submittedName>
        <fullName evidence="4">RhoGAP domain containing protein</fullName>
    </submittedName>
</protein>
<feature type="region of interest" description="Disordered" evidence="2">
    <location>
        <begin position="262"/>
        <end position="284"/>
    </location>
</feature>
<organism evidence="4 5">
    <name type="scientific">Entamoeba histolytica KU27</name>
    <dbReference type="NCBI Taxonomy" id="885311"/>
    <lineage>
        <taxon>Eukaryota</taxon>
        <taxon>Amoebozoa</taxon>
        <taxon>Evosea</taxon>
        <taxon>Archamoebae</taxon>
        <taxon>Mastigamoebida</taxon>
        <taxon>Entamoebidae</taxon>
        <taxon>Entamoeba</taxon>
    </lineage>
</organism>
<dbReference type="GO" id="GO:0007165">
    <property type="term" value="P:signal transduction"/>
    <property type="evidence" value="ECO:0007669"/>
    <property type="project" value="InterPro"/>
</dbReference>
<dbReference type="EMBL" id="KB444437">
    <property type="protein sequence ID" value="EMD46923.1"/>
    <property type="molecule type" value="Genomic_DNA"/>
</dbReference>
<name>M2RBL7_ENTHI</name>
<evidence type="ECO:0000313" key="5">
    <source>
        <dbReference type="Proteomes" id="UP000011755"/>
    </source>
</evidence>
<proteinExistence type="predicted"/>
<sequence length="362" mass="40631">MNMFEINQPVFGVSLETVMSYQKEKYPDVSVPIIFLLMRDTVIALKGETTEGIFRIPGKQEEIDGYKELFNQGKYEIYKECSCHTIAGLFKSFVRELPSPVIPLNCYDKFVDEQTVDDIENDVSKIQPLLDCLPPINKAMTIFIINFLQLISSYEEKTKMGIDNLAMVFSACMLINDNIDPFSALTKTNVAKSCIAALIRHLPEDAMKQVNISIEGYTPLSGIIQVDIDPIIQYIESKQLEEQTKSQPKEKEHAKAFGLFRSRAQSQSKKRGSNESPTFARSVSKEGLTVPSFQSLSGLNNPGPLQNSPHKRVTSVCFTGQTVSKSIEKETEVEKKSQIWDLNLAPRALVKPSFLLSKTITV</sequence>
<feature type="region of interest" description="Disordered" evidence="2">
    <location>
        <begin position="293"/>
        <end position="312"/>
    </location>
</feature>
<dbReference type="PANTHER" id="PTHR45876:SF8">
    <property type="entry name" value="FI04035P"/>
    <property type="match status" value="1"/>
</dbReference>
<dbReference type="SUPFAM" id="SSF48350">
    <property type="entry name" value="GTPase activation domain, GAP"/>
    <property type="match status" value="1"/>
</dbReference>
<dbReference type="PANTHER" id="PTHR45876">
    <property type="entry name" value="FI04035P"/>
    <property type="match status" value="1"/>
</dbReference>
<dbReference type="GO" id="GO:0005096">
    <property type="term" value="F:GTPase activator activity"/>
    <property type="evidence" value="ECO:0007669"/>
    <property type="project" value="UniProtKB-KW"/>
</dbReference>
<evidence type="ECO:0000256" key="2">
    <source>
        <dbReference type="SAM" id="MobiDB-lite"/>
    </source>
</evidence>
<dbReference type="OrthoDB" id="437889at2759"/>
<evidence type="ECO:0000259" key="3">
    <source>
        <dbReference type="PROSITE" id="PS50238"/>
    </source>
</evidence>